<evidence type="ECO:0000313" key="2">
    <source>
        <dbReference type="Proteomes" id="UP000799770"/>
    </source>
</evidence>
<protein>
    <submittedName>
        <fullName evidence="1">Uncharacterized protein</fullName>
    </submittedName>
</protein>
<dbReference type="OrthoDB" id="74545at2759"/>
<dbReference type="EMBL" id="ML977337">
    <property type="protein sequence ID" value="KAF2110593.1"/>
    <property type="molecule type" value="Genomic_DNA"/>
</dbReference>
<keyword evidence="2" id="KW-1185">Reference proteome</keyword>
<dbReference type="PANTHER" id="PTHR37015">
    <property type="entry name" value="REVERSE TRANSCRIPTASE DOMAIN-CONTAINING PROTEIN"/>
    <property type="match status" value="1"/>
</dbReference>
<dbReference type="PANTHER" id="PTHR37015:SF2">
    <property type="entry name" value="REVERSE TRANSCRIPTASE DOMAIN-CONTAINING PROTEIN"/>
    <property type="match status" value="1"/>
</dbReference>
<organism evidence="1 2">
    <name type="scientific">Lophiotrema nucula</name>
    <dbReference type="NCBI Taxonomy" id="690887"/>
    <lineage>
        <taxon>Eukaryota</taxon>
        <taxon>Fungi</taxon>
        <taxon>Dikarya</taxon>
        <taxon>Ascomycota</taxon>
        <taxon>Pezizomycotina</taxon>
        <taxon>Dothideomycetes</taxon>
        <taxon>Pleosporomycetidae</taxon>
        <taxon>Pleosporales</taxon>
        <taxon>Lophiotremataceae</taxon>
        <taxon>Lophiotrema</taxon>
    </lineage>
</organism>
<evidence type="ECO:0000313" key="1">
    <source>
        <dbReference type="EMBL" id="KAF2110593.1"/>
    </source>
</evidence>
<dbReference type="Proteomes" id="UP000799770">
    <property type="component" value="Unassembled WGS sequence"/>
</dbReference>
<proteinExistence type="predicted"/>
<name>A0A6A5YUL9_9PLEO</name>
<accession>A0A6A5YUL9</accession>
<dbReference type="AlphaFoldDB" id="A0A6A5YUL9"/>
<reference evidence="1" key="1">
    <citation type="journal article" date="2020" name="Stud. Mycol.">
        <title>101 Dothideomycetes genomes: a test case for predicting lifestyles and emergence of pathogens.</title>
        <authorList>
            <person name="Haridas S."/>
            <person name="Albert R."/>
            <person name="Binder M."/>
            <person name="Bloem J."/>
            <person name="Labutti K."/>
            <person name="Salamov A."/>
            <person name="Andreopoulos B."/>
            <person name="Baker S."/>
            <person name="Barry K."/>
            <person name="Bills G."/>
            <person name="Bluhm B."/>
            <person name="Cannon C."/>
            <person name="Castanera R."/>
            <person name="Culley D."/>
            <person name="Daum C."/>
            <person name="Ezra D."/>
            <person name="Gonzalez J."/>
            <person name="Henrissat B."/>
            <person name="Kuo A."/>
            <person name="Liang C."/>
            <person name="Lipzen A."/>
            <person name="Lutzoni F."/>
            <person name="Magnuson J."/>
            <person name="Mondo S."/>
            <person name="Nolan M."/>
            <person name="Ohm R."/>
            <person name="Pangilinan J."/>
            <person name="Park H.-J."/>
            <person name="Ramirez L."/>
            <person name="Alfaro M."/>
            <person name="Sun H."/>
            <person name="Tritt A."/>
            <person name="Yoshinaga Y."/>
            <person name="Zwiers L.-H."/>
            <person name="Turgeon B."/>
            <person name="Goodwin S."/>
            <person name="Spatafora J."/>
            <person name="Crous P."/>
            <person name="Grigoriev I."/>
        </authorList>
    </citation>
    <scope>NUCLEOTIDE SEQUENCE</scope>
    <source>
        <strain evidence="1">CBS 627.86</strain>
    </source>
</reference>
<gene>
    <name evidence="1" type="ORF">BDV96DRAFT_615154</name>
</gene>
<sequence length="935" mass="106264">MASFLPIIISPLLKEATELKIEELGREKEAFKNRYLGKLDAEHDALTRITTLLEQMKNEDPELEDDDDLEILERLVEQAKKDPSVSAVQLQKYEKQLRDKPDLELRRLDVSSCHAELLKEAMNAAATPAFVTAKLENDTSDDEFELVEGPLEAAFDEFEKRTFTEKNVDEGVLGEYLNGLFDSEAGREALESLREGVDYIFTAETCDRITEEVVEWCIKDLLEIGLHDEETKKTLQGYLQSPSALRELKSALQVRTIRHWNWRNPGEGLPVTARQDAEGKYRIIVEEDLMDMLFLHIIAVQWSTKIKGSLQNLISDTRIWPRGKGFTEDEMLKRDYYLFAPKPPKIASTQSTIRTMCHIPPPPPPMPIVDAYPPPPPVCAMPPPPPPPGHWKKSKKAKRQKHSYSINGLEEERYRRFTNNFFLARLPGSGDDTPELTAVHETRAALLKYLATELKLRNAFDGEARAFTSSFSSLASSLSHKTILTVLKFIGVSDMWLNIFTRFLKAPLNIGPVVRGTADQVLTRACGIPIAHGLERLFSEVILFFLDVAVHKGTGGYLYRLGHEGCFIGNKDQSDVAKAALTNFATAMGLDLELDSEAIGFMKFDSSDLNPKLTIDTSQVEQYAYRVKKQLAACTSVLEWVRLWNHSIGTYASHFFGPLANVFGKEHLDRVTEQYNRMYEIIFERRNLLAHWRQLLAPHLPQSMRAPDFNLEPLIYLPTAYGGLGVKNPFIALNIARNIPENPETEIQDYLDAEKHYYANIKAGFESQSRESREKKLQDCFENDKERIAKVFGQRDTSEFMSFEEFVANREFCTYPSVVPGGWHWHARSNPFTPPPSTLALYNSLLCEPTDVIESTMKICDAVKNCAGKNGMRYWCNISGEDKWMLVMYGEEVIDKFGGLEMWRGDCVPKEALMLVRGEENMFEDEDSCSDITEV</sequence>